<comment type="caution">
    <text evidence="7">The sequence shown here is derived from an EMBL/GenBank/DDBJ whole genome shotgun (WGS) entry which is preliminary data.</text>
</comment>
<gene>
    <name evidence="7" type="ORF">L249_6612</name>
</gene>
<evidence type="ECO:0000259" key="6">
    <source>
        <dbReference type="Pfam" id="PF08167"/>
    </source>
</evidence>
<dbReference type="OrthoDB" id="20900at2759"/>
<sequence length="818" mass="88371">MSLTTSSTPPSLHLQVLCRNLSSIPPTQLPRALPSLTKHIARCGRALSTTAQDQKKPREDEACRAALLVHKLKTVITTLLTGRNPHARFAAVGLVKAVVDVGGWETLRGVEPWVRGLLSIIQRGDPVAAKELAVITLTRIYVLLQPYPTLIREIATPTIPAFATACLQLIKPTASALTASNLETICDAFSTLIPLYPTTFRPFSGQTRSAIRAYLAPTSRHSSSSSSLFVTRSLQRAAGRLAVSLHHVATKSGSGDDWAKRAEGVIRELHATADQVLRSVHEAWPSSDGYVPTKVDLDGEPSGGSASPDELPPWIGLSAGVERLVGLFLHLADYLTCPTRCSVAVPLSAMMGAISRVCLIAKPSPKSQNWDQALETNPAIGREEKEELWCLIPQVHVAATDLTLVMLQRFEQALLPLIPDALDNLVRIFKSGMDVPEIRQSGYLVLHSILSIAGPTLTKQSTASIEPLVAACCRDLQHDAGLLEPGTQLPTTDSSKKKNNKVIANADLFLRPPASSATTALLDPILDADHRAAANSLLPALFSNLPQQHVKASLRRLVDKTAILTRNRDAMLASVLHPYRDRRGRMYPSILPHLTRLYPQHQGLEVIRTNMRVGSSLATRALSTVDDDEAELEADEGEEADEEEKGEVDVENGSEKIDVEPQDHIKNQAETMPELSITTPHPTTSLDDPSKQDQTTHLPSNPFAPAPKQTTPSSTVHPNPPPKRKHDGSSAANPPKRRSEAASPSSPKRHEDEEAEGFVLSTAAAPTVASAEAAAVAIDNANTTPVPPVEENDDSDDSESVHLNMELDEDDAEDEMDG</sequence>
<dbReference type="InterPro" id="IPR016024">
    <property type="entry name" value="ARM-type_fold"/>
</dbReference>
<keyword evidence="8" id="KW-1185">Reference proteome</keyword>
<evidence type="ECO:0000256" key="2">
    <source>
        <dbReference type="ARBA" id="ARBA00010511"/>
    </source>
</evidence>
<dbReference type="STRING" id="1330021.A0A367LLU5"/>
<dbReference type="GO" id="GO:0006364">
    <property type="term" value="P:rRNA processing"/>
    <property type="evidence" value="ECO:0007669"/>
    <property type="project" value="TreeGrafter"/>
</dbReference>
<evidence type="ECO:0000256" key="5">
    <source>
        <dbReference type="SAM" id="MobiDB-lite"/>
    </source>
</evidence>
<evidence type="ECO:0000313" key="8">
    <source>
        <dbReference type="Proteomes" id="UP000253664"/>
    </source>
</evidence>
<evidence type="ECO:0000256" key="1">
    <source>
        <dbReference type="ARBA" id="ARBA00004123"/>
    </source>
</evidence>
<dbReference type="PANTHER" id="PTHR34105">
    <property type="entry name" value="PROLINE-, GLUTAMIC ACID- AND LEUCINE-RICH PROTEIN 1"/>
    <property type="match status" value="1"/>
</dbReference>
<feature type="domain" description="Pre-rRNA-processing protein RIX1 N-terminal" evidence="6">
    <location>
        <begin position="14"/>
        <end position="221"/>
    </location>
</feature>
<organism evidence="7 8">
    <name type="scientific">Ophiocordyceps polyrhachis-furcata BCC 54312</name>
    <dbReference type="NCBI Taxonomy" id="1330021"/>
    <lineage>
        <taxon>Eukaryota</taxon>
        <taxon>Fungi</taxon>
        <taxon>Dikarya</taxon>
        <taxon>Ascomycota</taxon>
        <taxon>Pezizomycotina</taxon>
        <taxon>Sordariomycetes</taxon>
        <taxon>Hypocreomycetidae</taxon>
        <taxon>Hypocreales</taxon>
        <taxon>Ophiocordycipitaceae</taxon>
        <taxon>Ophiocordyceps</taxon>
    </lineage>
</organism>
<feature type="compositionally biased region" description="Polar residues" evidence="5">
    <location>
        <begin position="676"/>
        <end position="699"/>
    </location>
</feature>
<feature type="compositionally biased region" description="Low complexity" evidence="5">
    <location>
        <begin position="761"/>
        <end position="777"/>
    </location>
</feature>
<comment type="subcellular location">
    <subcellularLocation>
        <location evidence="1">Nucleus</location>
    </subcellularLocation>
</comment>
<dbReference type="GO" id="GO:0005634">
    <property type="term" value="C:nucleus"/>
    <property type="evidence" value="ECO:0007669"/>
    <property type="project" value="UniProtKB-SubCell"/>
</dbReference>
<evidence type="ECO:0000256" key="4">
    <source>
        <dbReference type="ARBA" id="ARBA00023242"/>
    </source>
</evidence>
<dbReference type="PANTHER" id="PTHR34105:SF1">
    <property type="entry name" value="PROLINE-, GLUTAMIC ACID- AND LEUCINE-RICH PROTEIN 1"/>
    <property type="match status" value="1"/>
</dbReference>
<feature type="compositionally biased region" description="Acidic residues" evidence="5">
    <location>
        <begin position="625"/>
        <end position="652"/>
    </location>
</feature>
<protein>
    <recommendedName>
        <fullName evidence="3">Pre-rRNA-processing protein RIX1</fullName>
    </recommendedName>
</protein>
<dbReference type="EMBL" id="LKCN02000003">
    <property type="protein sequence ID" value="RCI15406.1"/>
    <property type="molecule type" value="Genomic_DNA"/>
</dbReference>
<dbReference type="AlphaFoldDB" id="A0A367LLU5"/>
<feature type="compositionally biased region" description="Polar residues" evidence="5">
    <location>
        <begin position="708"/>
        <end position="717"/>
    </location>
</feature>
<keyword evidence="4" id="KW-0539">Nucleus</keyword>
<dbReference type="InterPro" id="IPR012583">
    <property type="entry name" value="RIX1_N"/>
</dbReference>
<evidence type="ECO:0000256" key="3">
    <source>
        <dbReference type="ARBA" id="ARBA00021502"/>
    </source>
</evidence>
<dbReference type="SUPFAM" id="SSF48371">
    <property type="entry name" value="ARM repeat"/>
    <property type="match status" value="1"/>
</dbReference>
<feature type="region of interest" description="Disordered" evidence="5">
    <location>
        <begin position="620"/>
        <end position="818"/>
    </location>
</feature>
<reference evidence="7 8" key="1">
    <citation type="journal article" date="2015" name="BMC Genomics">
        <title>Insights from the genome of Ophiocordyceps polyrhachis-furcata to pathogenicity and host specificity in insect fungi.</title>
        <authorList>
            <person name="Wichadakul D."/>
            <person name="Kobmoo N."/>
            <person name="Ingsriswang S."/>
            <person name="Tangphatsornruang S."/>
            <person name="Chantasingh D."/>
            <person name="Luangsa-ard J.J."/>
            <person name="Eurwilaichitr L."/>
        </authorList>
    </citation>
    <scope>NUCLEOTIDE SEQUENCE [LARGE SCALE GENOMIC DNA]</scope>
    <source>
        <strain evidence="7 8">BCC 54312</strain>
    </source>
</reference>
<comment type="similarity">
    <text evidence="2">Belongs to the RIX1/PELP1 family.</text>
</comment>
<proteinExistence type="inferred from homology"/>
<evidence type="ECO:0000313" key="7">
    <source>
        <dbReference type="EMBL" id="RCI15406.1"/>
    </source>
</evidence>
<feature type="compositionally biased region" description="Basic and acidic residues" evidence="5">
    <location>
        <begin position="653"/>
        <end position="667"/>
    </location>
</feature>
<name>A0A367LLU5_9HYPO</name>
<dbReference type="Proteomes" id="UP000253664">
    <property type="component" value="Unassembled WGS sequence"/>
</dbReference>
<dbReference type="Pfam" id="PF08167">
    <property type="entry name" value="RIX1"/>
    <property type="match status" value="1"/>
</dbReference>
<feature type="compositionally biased region" description="Acidic residues" evidence="5">
    <location>
        <begin position="806"/>
        <end position="818"/>
    </location>
</feature>
<accession>A0A367LLU5</accession>